<dbReference type="EMBL" id="CP121252">
    <property type="protein sequence ID" value="WFP17464.1"/>
    <property type="molecule type" value="Genomic_DNA"/>
</dbReference>
<dbReference type="Pfam" id="PF13672">
    <property type="entry name" value="PP2C_2"/>
    <property type="match status" value="1"/>
</dbReference>
<evidence type="ECO:0000313" key="3">
    <source>
        <dbReference type="Proteomes" id="UP001219037"/>
    </source>
</evidence>
<sequence length="251" mass="26775">MTSQNYRYRAGAATDVGLRRELNEDSLLVMDDLFAVADGMGGHDAGEVASSSCVQALREMRQDMIAADPPQHMDLEALRSMIGSANTSVLVAGQGRAGTTLTMLAGIRHDDPAGEHALAVANIGDSRAYWYQAAADQMVQITEDHSAVQELVNRGIITAEEARTHPDRNVITRAVGTSPHIAADVAVLRPEPGDRFLLCSDGLTNEVSDDDLAWAISSSDDLDAIAHDLVDQANEAGGRDNITVIIVEILS</sequence>
<gene>
    <name evidence="2" type="ORF">P8192_04990</name>
</gene>
<dbReference type="CDD" id="cd00143">
    <property type="entry name" value="PP2Cc"/>
    <property type="match status" value="1"/>
</dbReference>
<dbReference type="SMART" id="SM00332">
    <property type="entry name" value="PP2Cc"/>
    <property type="match status" value="1"/>
</dbReference>
<dbReference type="SMART" id="SM00331">
    <property type="entry name" value="PP2C_SIG"/>
    <property type="match status" value="1"/>
</dbReference>
<dbReference type="SUPFAM" id="SSF81606">
    <property type="entry name" value="PP2C-like"/>
    <property type="match status" value="1"/>
</dbReference>
<evidence type="ECO:0000259" key="1">
    <source>
        <dbReference type="PROSITE" id="PS51746"/>
    </source>
</evidence>
<dbReference type="InterPro" id="IPR036457">
    <property type="entry name" value="PPM-type-like_dom_sf"/>
</dbReference>
<dbReference type="InterPro" id="IPR015655">
    <property type="entry name" value="PP2C"/>
</dbReference>
<dbReference type="InterPro" id="IPR001932">
    <property type="entry name" value="PPM-type_phosphatase-like_dom"/>
</dbReference>
<dbReference type="PANTHER" id="PTHR47992">
    <property type="entry name" value="PROTEIN PHOSPHATASE"/>
    <property type="match status" value="1"/>
</dbReference>
<proteinExistence type="predicted"/>
<dbReference type="PROSITE" id="PS51746">
    <property type="entry name" value="PPM_2"/>
    <property type="match status" value="1"/>
</dbReference>
<keyword evidence="3" id="KW-1185">Reference proteome</keyword>
<dbReference type="Proteomes" id="UP001219037">
    <property type="component" value="Chromosome"/>
</dbReference>
<dbReference type="RefSeq" id="WP_278158986.1">
    <property type="nucleotide sequence ID" value="NZ_CP121252.1"/>
</dbReference>
<accession>A0ABY8H8I5</accession>
<protein>
    <submittedName>
        <fullName evidence="2">Protein phosphatase 2C domain-containing protein</fullName>
    </submittedName>
</protein>
<organism evidence="2 3">
    <name type="scientific">Citricoccus muralis</name>
    <dbReference type="NCBI Taxonomy" id="169134"/>
    <lineage>
        <taxon>Bacteria</taxon>
        <taxon>Bacillati</taxon>
        <taxon>Actinomycetota</taxon>
        <taxon>Actinomycetes</taxon>
        <taxon>Micrococcales</taxon>
        <taxon>Micrococcaceae</taxon>
        <taxon>Citricoccus</taxon>
    </lineage>
</organism>
<evidence type="ECO:0000313" key="2">
    <source>
        <dbReference type="EMBL" id="WFP17464.1"/>
    </source>
</evidence>
<reference evidence="2 3" key="1">
    <citation type="submission" date="2023-04" db="EMBL/GenBank/DDBJ databases">
        <title>Funneling lignin-derived compounds into biodiesel using alkali-halophilic Citricoccus sp. P2.</title>
        <authorList>
            <person name="Luo C.-B."/>
        </authorList>
    </citation>
    <scope>NUCLEOTIDE SEQUENCE [LARGE SCALE GENOMIC DNA]</scope>
    <source>
        <strain evidence="2 3">P2</strain>
    </source>
</reference>
<dbReference type="Gene3D" id="3.60.40.10">
    <property type="entry name" value="PPM-type phosphatase domain"/>
    <property type="match status" value="1"/>
</dbReference>
<name>A0ABY8H8I5_9MICC</name>
<feature type="domain" description="PPM-type phosphatase" evidence="1">
    <location>
        <begin position="9"/>
        <end position="249"/>
    </location>
</feature>